<name>A0AAE0ZY90_9GAST</name>
<dbReference type="Proteomes" id="UP001283361">
    <property type="component" value="Unassembled WGS sequence"/>
</dbReference>
<organism evidence="1 2">
    <name type="scientific">Elysia crispata</name>
    <name type="common">lettuce slug</name>
    <dbReference type="NCBI Taxonomy" id="231223"/>
    <lineage>
        <taxon>Eukaryota</taxon>
        <taxon>Metazoa</taxon>
        <taxon>Spiralia</taxon>
        <taxon>Lophotrochozoa</taxon>
        <taxon>Mollusca</taxon>
        <taxon>Gastropoda</taxon>
        <taxon>Heterobranchia</taxon>
        <taxon>Euthyneura</taxon>
        <taxon>Panpulmonata</taxon>
        <taxon>Sacoglossa</taxon>
        <taxon>Placobranchoidea</taxon>
        <taxon>Plakobranchidae</taxon>
        <taxon>Elysia</taxon>
    </lineage>
</organism>
<accession>A0AAE0ZY90</accession>
<proteinExistence type="predicted"/>
<reference evidence="1" key="1">
    <citation type="journal article" date="2023" name="G3 (Bethesda)">
        <title>A reference genome for the long-term kleptoplast-retaining sea slug Elysia crispata morphotype clarki.</title>
        <authorList>
            <person name="Eastman K.E."/>
            <person name="Pendleton A.L."/>
            <person name="Shaikh M.A."/>
            <person name="Suttiyut T."/>
            <person name="Ogas R."/>
            <person name="Tomko P."/>
            <person name="Gavelis G."/>
            <person name="Widhalm J.R."/>
            <person name="Wisecaver J.H."/>
        </authorList>
    </citation>
    <scope>NUCLEOTIDE SEQUENCE</scope>
    <source>
        <strain evidence="1">ECLA1</strain>
    </source>
</reference>
<protein>
    <submittedName>
        <fullName evidence="1">Uncharacterized protein</fullName>
    </submittedName>
</protein>
<comment type="caution">
    <text evidence="1">The sequence shown here is derived from an EMBL/GenBank/DDBJ whole genome shotgun (WGS) entry which is preliminary data.</text>
</comment>
<evidence type="ECO:0000313" key="1">
    <source>
        <dbReference type="EMBL" id="KAK3777908.1"/>
    </source>
</evidence>
<sequence length="90" mass="9967">MKLSQYDSTFGLFMLPTSFIRAVKLELGSSGAGLSQKFLRAEFTVDPAESGNLLAALHRRFPSHVCADHIRRMRPESVEMSNAGFGHILD</sequence>
<dbReference type="AlphaFoldDB" id="A0AAE0ZY90"/>
<keyword evidence="2" id="KW-1185">Reference proteome</keyword>
<gene>
    <name evidence="1" type="ORF">RRG08_050296</name>
</gene>
<dbReference type="EMBL" id="JAWDGP010003056">
    <property type="protein sequence ID" value="KAK3777908.1"/>
    <property type="molecule type" value="Genomic_DNA"/>
</dbReference>
<evidence type="ECO:0000313" key="2">
    <source>
        <dbReference type="Proteomes" id="UP001283361"/>
    </source>
</evidence>